<dbReference type="EMBL" id="SDMQ01000004">
    <property type="protein sequence ID" value="TBT85926.1"/>
    <property type="molecule type" value="Genomic_DNA"/>
</dbReference>
<evidence type="ECO:0000313" key="4">
    <source>
        <dbReference type="Proteomes" id="UP000292373"/>
    </source>
</evidence>
<dbReference type="PROSITE" id="PS51257">
    <property type="entry name" value="PROKAR_LIPOPROTEIN"/>
    <property type="match status" value="1"/>
</dbReference>
<keyword evidence="2" id="KW-0732">Signal</keyword>
<proteinExistence type="predicted"/>
<feature type="chain" id="PRO_5039027454" evidence="2">
    <location>
        <begin position="22"/>
        <end position="200"/>
    </location>
</feature>
<name>A0A4Q9KER9_9ACTN</name>
<feature type="region of interest" description="Disordered" evidence="1">
    <location>
        <begin position="22"/>
        <end position="41"/>
    </location>
</feature>
<accession>A0A4Q9KER9</accession>
<sequence>MRPLSALAGLLLVTMLSACTAGQPTPSPVVSTPATSPVASPTPTRAFVCVSPEVTVEPQGETTWKVRAVQVRDMASDGSMSLVDMPGDEVTRGVTWADDEPWLADPAVRAAVEEQVPSDLADGVRIVSDLLGQNPMPGIVLAYHGVHEQPVAIAVTCADGTTAHGTGATWTLSETGILDCEARPTPKDDIPARVADEYCP</sequence>
<evidence type="ECO:0000256" key="1">
    <source>
        <dbReference type="SAM" id="MobiDB-lite"/>
    </source>
</evidence>
<organism evidence="3 4">
    <name type="scientific">Propioniciclava sinopodophylli</name>
    <dbReference type="NCBI Taxonomy" id="1837344"/>
    <lineage>
        <taxon>Bacteria</taxon>
        <taxon>Bacillati</taxon>
        <taxon>Actinomycetota</taxon>
        <taxon>Actinomycetes</taxon>
        <taxon>Propionibacteriales</taxon>
        <taxon>Propionibacteriaceae</taxon>
        <taxon>Propioniciclava</taxon>
    </lineage>
</organism>
<keyword evidence="4" id="KW-1185">Reference proteome</keyword>
<reference evidence="3 4" key="1">
    <citation type="submission" date="2019-01" db="EMBL/GenBank/DDBJ databases">
        <title>Lactibacter flavus gen. nov., sp. nov., a novel bacterium of the family Propionibacteriaceae isolated from raw milk and dairy products.</title>
        <authorList>
            <person name="Huptas C."/>
            <person name="Wenning M."/>
            <person name="Breitenwieser F."/>
            <person name="Doll E."/>
            <person name="Von Neubeck M."/>
            <person name="Busse H.-J."/>
            <person name="Scherer S."/>
        </authorList>
    </citation>
    <scope>NUCLEOTIDE SEQUENCE [LARGE SCALE GENOMIC DNA]</scope>
    <source>
        <strain evidence="3 4">KCTC 33808</strain>
    </source>
</reference>
<dbReference type="AlphaFoldDB" id="A0A4Q9KER9"/>
<feature type="signal peptide" evidence="2">
    <location>
        <begin position="1"/>
        <end position="21"/>
    </location>
</feature>
<dbReference type="Proteomes" id="UP000292373">
    <property type="component" value="Unassembled WGS sequence"/>
</dbReference>
<comment type="caution">
    <text evidence="3">The sequence shown here is derived from an EMBL/GenBank/DDBJ whole genome shotgun (WGS) entry which is preliminary data.</text>
</comment>
<evidence type="ECO:0000313" key="3">
    <source>
        <dbReference type="EMBL" id="TBT85926.1"/>
    </source>
</evidence>
<feature type="compositionally biased region" description="Low complexity" evidence="1">
    <location>
        <begin position="28"/>
        <end position="41"/>
    </location>
</feature>
<evidence type="ECO:0000256" key="2">
    <source>
        <dbReference type="SAM" id="SignalP"/>
    </source>
</evidence>
<gene>
    <name evidence="3" type="ORF">ET989_05600</name>
</gene>
<protein>
    <submittedName>
        <fullName evidence="3">Uncharacterized protein</fullName>
    </submittedName>
</protein>
<dbReference type="RefSeq" id="WP_131167575.1">
    <property type="nucleotide sequence ID" value="NZ_SDMQ01000004.1"/>
</dbReference>